<evidence type="ECO:0000313" key="1">
    <source>
        <dbReference type="EMBL" id="MCT7360498.1"/>
    </source>
</evidence>
<organism evidence="1 2">
    <name type="scientific">Thalassolituus pacificus</name>
    <dbReference type="NCBI Taxonomy" id="2975440"/>
    <lineage>
        <taxon>Bacteria</taxon>
        <taxon>Pseudomonadati</taxon>
        <taxon>Pseudomonadota</taxon>
        <taxon>Gammaproteobacteria</taxon>
        <taxon>Oceanospirillales</taxon>
        <taxon>Oceanospirillaceae</taxon>
        <taxon>Thalassolituus</taxon>
    </lineage>
</organism>
<evidence type="ECO:0000313" key="2">
    <source>
        <dbReference type="Proteomes" id="UP001147830"/>
    </source>
</evidence>
<reference evidence="1" key="1">
    <citation type="journal article" date="2022" name="Front. Microbiol.">
        <title>Genome-based taxonomic rearrangement of Oceanobacter-related bacteria including the description of Thalassolituus hydrocarbonoclasticus sp. nov. and Thalassolituus pacificus sp. nov. and emended description of the genus Thalassolituus.</title>
        <authorList>
            <person name="Dong C."/>
            <person name="Wei L."/>
            <person name="Wang J."/>
            <person name="Lai Q."/>
            <person name="Huang Z."/>
            <person name="Shao Z."/>
        </authorList>
    </citation>
    <scope>NUCLEOTIDE SEQUENCE</scope>
    <source>
        <strain evidence="1">59MF3M-4</strain>
    </source>
</reference>
<dbReference type="Proteomes" id="UP001147830">
    <property type="component" value="Unassembled WGS sequence"/>
</dbReference>
<dbReference type="AlphaFoldDB" id="A0A9X3ATR6"/>
<keyword evidence="2" id="KW-1185">Reference proteome</keyword>
<dbReference type="RefSeq" id="WP_260977330.1">
    <property type="nucleotide sequence ID" value="NZ_JAOANI010000028.1"/>
</dbReference>
<sequence length="130" mass="14878">MAMSAEPSAPSPLQVLARVNRALKDAGLTDNRAQREPLPLFNELLRDWFVCQDLNEQQLEWNVALPLLLQTITAMELSESVRAVFEETLQLCRAHGTLSIWTRRELESRFRSLLADIEQESQRLQVPSGY</sequence>
<accession>A0A9X3ATR6</accession>
<name>A0A9X3ATR6_9GAMM</name>
<dbReference type="EMBL" id="JAOANI010000028">
    <property type="protein sequence ID" value="MCT7360498.1"/>
    <property type="molecule type" value="Genomic_DNA"/>
</dbReference>
<proteinExistence type="predicted"/>
<comment type="caution">
    <text evidence="1">The sequence shown here is derived from an EMBL/GenBank/DDBJ whole genome shotgun (WGS) entry which is preliminary data.</text>
</comment>
<protein>
    <submittedName>
        <fullName evidence="1">Uncharacterized protein</fullName>
    </submittedName>
</protein>
<gene>
    <name evidence="1" type="ORF">NYR02_15860</name>
</gene>
<reference evidence="1" key="2">
    <citation type="submission" date="2022-08" db="EMBL/GenBank/DDBJ databases">
        <authorList>
            <person name="Dong C."/>
        </authorList>
    </citation>
    <scope>NUCLEOTIDE SEQUENCE</scope>
    <source>
        <strain evidence="1">59MF3M-4</strain>
    </source>
</reference>